<dbReference type="InterPro" id="IPR007277">
    <property type="entry name" value="Svp26/Tex261"/>
</dbReference>
<name>A0AAE0TX48_9PEZI</name>
<feature type="compositionally biased region" description="Gly residues" evidence="6">
    <location>
        <begin position="179"/>
        <end position="188"/>
    </location>
</feature>
<keyword evidence="3 7" id="KW-0812">Transmembrane</keyword>
<protein>
    <submittedName>
        <fullName evidence="8">Transmembrane adaptor Erv26</fullName>
    </submittedName>
</protein>
<proteinExistence type="inferred from homology"/>
<feature type="transmembrane region" description="Helical" evidence="7">
    <location>
        <begin position="92"/>
        <end position="111"/>
    </location>
</feature>
<dbReference type="PANTHER" id="PTHR13144">
    <property type="entry name" value="TEX261 PROTEIN"/>
    <property type="match status" value="1"/>
</dbReference>
<evidence type="ECO:0000313" key="8">
    <source>
        <dbReference type="EMBL" id="KAK3382716.1"/>
    </source>
</evidence>
<comment type="caution">
    <text evidence="8">The sequence shown here is derived from an EMBL/GenBank/DDBJ whole genome shotgun (WGS) entry which is preliminary data.</text>
</comment>
<feature type="region of interest" description="Disordered" evidence="6">
    <location>
        <begin position="172"/>
        <end position="204"/>
    </location>
</feature>
<accession>A0AAE0TX48</accession>
<evidence type="ECO:0000256" key="2">
    <source>
        <dbReference type="ARBA" id="ARBA00008096"/>
    </source>
</evidence>
<evidence type="ECO:0000256" key="5">
    <source>
        <dbReference type="ARBA" id="ARBA00023136"/>
    </source>
</evidence>
<feature type="transmembrane region" description="Helical" evidence="7">
    <location>
        <begin position="7"/>
        <end position="29"/>
    </location>
</feature>
<organism evidence="8 9">
    <name type="scientific">Lasiosphaeria ovina</name>
    <dbReference type="NCBI Taxonomy" id="92902"/>
    <lineage>
        <taxon>Eukaryota</taxon>
        <taxon>Fungi</taxon>
        <taxon>Dikarya</taxon>
        <taxon>Ascomycota</taxon>
        <taxon>Pezizomycotina</taxon>
        <taxon>Sordariomycetes</taxon>
        <taxon>Sordariomycetidae</taxon>
        <taxon>Sordariales</taxon>
        <taxon>Lasiosphaeriaceae</taxon>
        <taxon>Lasiosphaeria</taxon>
    </lineage>
</organism>
<keyword evidence="4 7" id="KW-1133">Transmembrane helix</keyword>
<keyword evidence="5 7" id="KW-0472">Membrane</keyword>
<dbReference type="Pfam" id="PF04148">
    <property type="entry name" value="Erv26"/>
    <property type="match status" value="1"/>
</dbReference>
<keyword evidence="9" id="KW-1185">Reference proteome</keyword>
<evidence type="ECO:0000256" key="4">
    <source>
        <dbReference type="ARBA" id="ARBA00022989"/>
    </source>
</evidence>
<sequence>MWILPLVGYLGSVMGFCFLTLAIASGLYYLSELVEEHTVLAKRFLSRLIYSIMGLQLVLCVVDSFPFSLTLLSIVSHLVYLGNMRRFPYVKLSDPLFLASCVLVLLNHYVWFKHFSDHQDRAYQNMASYYDTPSDIPSFTEIASYFGICVWLVPFALFVSLSASDNVLPTMGSSEPLGSGPGAGGSGQGVVSSSGSGRSRRGQGMAKALVDNVLGGIGQVGDAFGWKKPDERLA</sequence>
<dbReference type="GO" id="GO:0030134">
    <property type="term" value="C:COPII-coated ER to Golgi transport vesicle"/>
    <property type="evidence" value="ECO:0007669"/>
    <property type="project" value="TreeGrafter"/>
</dbReference>
<evidence type="ECO:0000256" key="7">
    <source>
        <dbReference type="SAM" id="Phobius"/>
    </source>
</evidence>
<reference evidence="8" key="1">
    <citation type="journal article" date="2023" name="Mol. Phylogenet. Evol.">
        <title>Genome-scale phylogeny and comparative genomics of the fungal order Sordariales.</title>
        <authorList>
            <person name="Hensen N."/>
            <person name="Bonometti L."/>
            <person name="Westerberg I."/>
            <person name="Brannstrom I.O."/>
            <person name="Guillou S."/>
            <person name="Cros-Aarteil S."/>
            <person name="Calhoun S."/>
            <person name="Haridas S."/>
            <person name="Kuo A."/>
            <person name="Mondo S."/>
            <person name="Pangilinan J."/>
            <person name="Riley R."/>
            <person name="LaButti K."/>
            <person name="Andreopoulos B."/>
            <person name="Lipzen A."/>
            <person name="Chen C."/>
            <person name="Yan M."/>
            <person name="Daum C."/>
            <person name="Ng V."/>
            <person name="Clum A."/>
            <person name="Steindorff A."/>
            <person name="Ohm R.A."/>
            <person name="Martin F."/>
            <person name="Silar P."/>
            <person name="Natvig D.O."/>
            <person name="Lalanne C."/>
            <person name="Gautier V."/>
            <person name="Ament-Velasquez S.L."/>
            <person name="Kruys A."/>
            <person name="Hutchinson M.I."/>
            <person name="Powell A.J."/>
            <person name="Barry K."/>
            <person name="Miller A.N."/>
            <person name="Grigoriev I.V."/>
            <person name="Debuchy R."/>
            <person name="Gladieux P."/>
            <person name="Hiltunen Thoren M."/>
            <person name="Johannesson H."/>
        </authorList>
    </citation>
    <scope>NUCLEOTIDE SEQUENCE</scope>
    <source>
        <strain evidence="8">CBS 958.72</strain>
    </source>
</reference>
<gene>
    <name evidence="8" type="ORF">B0T24DRAFT_21270</name>
</gene>
<feature type="transmembrane region" description="Helical" evidence="7">
    <location>
        <begin position="49"/>
        <end position="80"/>
    </location>
</feature>
<feature type="transmembrane region" description="Helical" evidence="7">
    <location>
        <begin position="142"/>
        <end position="161"/>
    </location>
</feature>
<dbReference type="PANTHER" id="PTHR13144:SF0">
    <property type="entry name" value="PROTEIN TEX261"/>
    <property type="match status" value="1"/>
</dbReference>
<dbReference type="AlphaFoldDB" id="A0AAE0TX48"/>
<evidence type="ECO:0000313" key="9">
    <source>
        <dbReference type="Proteomes" id="UP001287356"/>
    </source>
</evidence>
<dbReference type="GO" id="GO:0006888">
    <property type="term" value="P:endoplasmic reticulum to Golgi vesicle-mediated transport"/>
    <property type="evidence" value="ECO:0007669"/>
    <property type="project" value="InterPro"/>
</dbReference>
<dbReference type="Proteomes" id="UP001287356">
    <property type="component" value="Unassembled WGS sequence"/>
</dbReference>
<comment type="subcellular location">
    <subcellularLocation>
        <location evidence="1">Membrane</location>
        <topology evidence="1">Multi-pass membrane protein</topology>
    </subcellularLocation>
</comment>
<dbReference type="GO" id="GO:0000139">
    <property type="term" value="C:Golgi membrane"/>
    <property type="evidence" value="ECO:0007669"/>
    <property type="project" value="TreeGrafter"/>
</dbReference>
<dbReference type="GO" id="GO:0097020">
    <property type="term" value="F:COPII receptor activity"/>
    <property type="evidence" value="ECO:0007669"/>
    <property type="project" value="InterPro"/>
</dbReference>
<comment type="similarity">
    <text evidence="2">Belongs to the SVP26 family.</text>
</comment>
<evidence type="ECO:0000256" key="6">
    <source>
        <dbReference type="SAM" id="MobiDB-lite"/>
    </source>
</evidence>
<dbReference type="GO" id="GO:0005789">
    <property type="term" value="C:endoplasmic reticulum membrane"/>
    <property type="evidence" value="ECO:0007669"/>
    <property type="project" value="TreeGrafter"/>
</dbReference>
<evidence type="ECO:0000256" key="3">
    <source>
        <dbReference type="ARBA" id="ARBA00022692"/>
    </source>
</evidence>
<dbReference type="EMBL" id="JAULSN010000001">
    <property type="protein sequence ID" value="KAK3382716.1"/>
    <property type="molecule type" value="Genomic_DNA"/>
</dbReference>
<reference evidence="8" key="2">
    <citation type="submission" date="2023-06" db="EMBL/GenBank/DDBJ databases">
        <authorList>
            <consortium name="Lawrence Berkeley National Laboratory"/>
            <person name="Haridas S."/>
            <person name="Hensen N."/>
            <person name="Bonometti L."/>
            <person name="Westerberg I."/>
            <person name="Brannstrom I.O."/>
            <person name="Guillou S."/>
            <person name="Cros-Aarteil S."/>
            <person name="Calhoun S."/>
            <person name="Kuo A."/>
            <person name="Mondo S."/>
            <person name="Pangilinan J."/>
            <person name="Riley R."/>
            <person name="Labutti K."/>
            <person name="Andreopoulos B."/>
            <person name="Lipzen A."/>
            <person name="Chen C."/>
            <person name="Yanf M."/>
            <person name="Daum C."/>
            <person name="Ng V."/>
            <person name="Clum A."/>
            <person name="Steindorff A."/>
            <person name="Ohm R."/>
            <person name="Martin F."/>
            <person name="Silar P."/>
            <person name="Natvig D."/>
            <person name="Lalanne C."/>
            <person name="Gautier V."/>
            <person name="Ament-Velasquez S.L."/>
            <person name="Kruys A."/>
            <person name="Hutchinson M.I."/>
            <person name="Powell A.J."/>
            <person name="Barry K."/>
            <person name="Miller A.N."/>
            <person name="Grigoriev I.V."/>
            <person name="Debuchy R."/>
            <person name="Gladieux P."/>
            <person name="Thoren M.H."/>
            <person name="Johannesson H."/>
        </authorList>
    </citation>
    <scope>NUCLEOTIDE SEQUENCE</scope>
    <source>
        <strain evidence="8">CBS 958.72</strain>
    </source>
</reference>
<evidence type="ECO:0000256" key="1">
    <source>
        <dbReference type="ARBA" id="ARBA00004141"/>
    </source>
</evidence>